<protein>
    <submittedName>
        <fullName evidence="1">Uncharacterized protein</fullName>
    </submittedName>
</protein>
<dbReference type="Proteomes" id="UP001244552">
    <property type="component" value="Unassembled WGS sequence"/>
</dbReference>
<accession>A0ABU0MQR7</accession>
<gene>
    <name evidence="1" type="ORF">QO018_004704</name>
</gene>
<dbReference type="EMBL" id="JAUSVU010000020">
    <property type="protein sequence ID" value="MDQ0535820.1"/>
    <property type="molecule type" value="Genomic_DNA"/>
</dbReference>
<dbReference type="RefSeq" id="WP_209987807.1">
    <property type="nucleotide sequence ID" value="NZ_JAGINO010000022.1"/>
</dbReference>
<keyword evidence="2" id="KW-1185">Reference proteome</keyword>
<organism evidence="1 2">
    <name type="scientific">Azospirillum picis</name>
    <dbReference type="NCBI Taxonomy" id="488438"/>
    <lineage>
        <taxon>Bacteria</taxon>
        <taxon>Pseudomonadati</taxon>
        <taxon>Pseudomonadota</taxon>
        <taxon>Alphaproteobacteria</taxon>
        <taxon>Rhodospirillales</taxon>
        <taxon>Azospirillaceae</taxon>
        <taxon>Azospirillum</taxon>
    </lineage>
</organism>
<evidence type="ECO:0000313" key="1">
    <source>
        <dbReference type="EMBL" id="MDQ0535820.1"/>
    </source>
</evidence>
<evidence type="ECO:0000313" key="2">
    <source>
        <dbReference type="Proteomes" id="UP001244552"/>
    </source>
</evidence>
<name>A0ABU0MQR7_9PROT</name>
<reference evidence="1 2" key="1">
    <citation type="submission" date="2023-07" db="EMBL/GenBank/DDBJ databases">
        <title>Genomic Encyclopedia of Type Strains, Phase IV (KMG-IV): sequencing the most valuable type-strain genomes for metagenomic binning, comparative biology and taxonomic classification.</title>
        <authorList>
            <person name="Goeker M."/>
        </authorList>
    </citation>
    <scope>NUCLEOTIDE SEQUENCE [LARGE SCALE GENOMIC DNA]</scope>
    <source>
        <strain evidence="1 2">DSM 19922</strain>
    </source>
</reference>
<proteinExistence type="predicted"/>
<sequence>MQNRYRIAWDLTGWAVIDTMSGRLAEADGFPLIGLSGDMAERTCHTLNQRQAID</sequence>
<comment type="caution">
    <text evidence="1">The sequence shown here is derived from an EMBL/GenBank/DDBJ whole genome shotgun (WGS) entry which is preliminary data.</text>
</comment>